<evidence type="ECO:0000313" key="1">
    <source>
        <dbReference type="EMBL" id="MDC8770858.1"/>
    </source>
</evidence>
<name>A0ABT5KAG7_9BURK</name>
<proteinExistence type="predicted"/>
<protein>
    <submittedName>
        <fullName evidence="1">Uncharacterized protein</fullName>
    </submittedName>
</protein>
<sequence length="45" mass="4836">MGAVVGGAFASGLGVEELAAFVRASDWDAILADRSPRRELSFQRR</sequence>
<gene>
    <name evidence="1" type="ORF">PRZ03_04680</name>
</gene>
<accession>A0ABT5KAG7</accession>
<dbReference type="RefSeq" id="WP_273599232.1">
    <property type="nucleotide sequence ID" value="NZ_JAQQXT010000002.1"/>
</dbReference>
<evidence type="ECO:0000313" key="2">
    <source>
        <dbReference type="Proteomes" id="UP001221189"/>
    </source>
</evidence>
<dbReference type="Proteomes" id="UP001221189">
    <property type="component" value="Unassembled WGS sequence"/>
</dbReference>
<reference evidence="1 2" key="1">
    <citation type="submission" date="2022-10" db="EMBL/GenBank/DDBJ databases">
        <title>Paucibacter sp. hw1 Genome sequencing.</title>
        <authorList>
            <person name="Park S."/>
        </authorList>
    </citation>
    <scope>NUCLEOTIDE SEQUENCE [LARGE SCALE GENOMIC DNA]</scope>
    <source>
        <strain evidence="2">hw1</strain>
    </source>
</reference>
<organism evidence="1 2">
    <name type="scientific">Roseateles albus</name>
    <dbReference type="NCBI Taxonomy" id="2987525"/>
    <lineage>
        <taxon>Bacteria</taxon>
        <taxon>Pseudomonadati</taxon>
        <taxon>Pseudomonadota</taxon>
        <taxon>Betaproteobacteria</taxon>
        <taxon>Burkholderiales</taxon>
        <taxon>Sphaerotilaceae</taxon>
        <taxon>Roseateles</taxon>
    </lineage>
</organism>
<keyword evidence="2" id="KW-1185">Reference proteome</keyword>
<comment type="caution">
    <text evidence="1">The sequence shown here is derived from an EMBL/GenBank/DDBJ whole genome shotgun (WGS) entry which is preliminary data.</text>
</comment>
<dbReference type="EMBL" id="JAQQXT010000002">
    <property type="protein sequence ID" value="MDC8770858.1"/>
    <property type="molecule type" value="Genomic_DNA"/>
</dbReference>